<dbReference type="AlphaFoldDB" id="A0A250X3X6"/>
<dbReference type="GO" id="GO:0006629">
    <property type="term" value="P:lipid metabolic process"/>
    <property type="evidence" value="ECO:0007669"/>
    <property type="project" value="InterPro"/>
</dbReference>
<dbReference type="Pfam" id="PF00487">
    <property type="entry name" value="FA_desaturase"/>
    <property type="match status" value="1"/>
</dbReference>
<dbReference type="GO" id="GO:0016491">
    <property type="term" value="F:oxidoreductase activity"/>
    <property type="evidence" value="ECO:0007669"/>
    <property type="project" value="InterPro"/>
</dbReference>
<organism evidence="3 4">
    <name type="scientific">Chlamydomonas eustigma</name>
    <dbReference type="NCBI Taxonomy" id="1157962"/>
    <lineage>
        <taxon>Eukaryota</taxon>
        <taxon>Viridiplantae</taxon>
        <taxon>Chlorophyta</taxon>
        <taxon>core chlorophytes</taxon>
        <taxon>Chlorophyceae</taxon>
        <taxon>CS clade</taxon>
        <taxon>Chlamydomonadales</taxon>
        <taxon>Chlamydomonadaceae</taxon>
        <taxon>Chlamydomonas</taxon>
    </lineage>
</organism>
<accession>A0A250X3X6</accession>
<evidence type="ECO:0000313" key="3">
    <source>
        <dbReference type="EMBL" id="GAX77775.1"/>
    </source>
</evidence>
<dbReference type="Proteomes" id="UP000232323">
    <property type="component" value="Unassembled WGS sequence"/>
</dbReference>
<protein>
    <recommendedName>
        <fullName evidence="2">Fatty acid desaturase domain-containing protein</fullName>
    </recommendedName>
</protein>
<evidence type="ECO:0000313" key="4">
    <source>
        <dbReference type="Proteomes" id="UP000232323"/>
    </source>
</evidence>
<reference evidence="3 4" key="1">
    <citation type="submission" date="2017-08" db="EMBL/GenBank/DDBJ databases">
        <title>Acidophilic green algal genome provides insights into adaptation to an acidic environment.</title>
        <authorList>
            <person name="Hirooka S."/>
            <person name="Hirose Y."/>
            <person name="Kanesaki Y."/>
            <person name="Higuchi S."/>
            <person name="Fujiwara T."/>
            <person name="Onuma R."/>
            <person name="Era A."/>
            <person name="Ohbayashi R."/>
            <person name="Uzuka A."/>
            <person name="Nozaki H."/>
            <person name="Yoshikawa H."/>
            <person name="Miyagishima S.Y."/>
        </authorList>
    </citation>
    <scope>NUCLEOTIDE SEQUENCE [LARGE SCALE GENOMIC DNA]</scope>
    <source>
        <strain evidence="3 4">NIES-2499</strain>
    </source>
</reference>
<dbReference type="PANTHER" id="PTHR32100">
    <property type="entry name" value="OMEGA-6 FATTY ACID DESATURASE, CHLOROPLASTIC"/>
    <property type="match status" value="1"/>
</dbReference>
<dbReference type="CDD" id="cd03507">
    <property type="entry name" value="Delta12-FADS-like"/>
    <property type="match status" value="1"/>
</dbReference>
<dbReference type="InterPro" id="IPR012171">
    <property type="entry name" value="Fatty_acid_desaturase"/>
</dbReference>
<dbReference type="OrthoDB" id="10260134at2759"/>
<evidence type="ECO:0000256" key="1">
    <source>
        <dbReference type="SAM" id="Phobius"/>
    </source>
</evidence>
<feature type="domain" description="Fatty acid desaturase" evidence="2">
    <location>
        <begin position="161"/>
        <end position="410"/>
    </location>
</feature>
<feature type="transmembrane region" description="Helical" evidence="1">
    <location>
        <begin position="290"/>
        <end position="312"/>
    </location>
</feature>
<keyword evidence="1" id="KW-0812">Transmembrane</keyword>
<keyword evidence="1" id="KW-1133">Transmembrane helix</keyword>
<dbReference type="STRING" id="1157962.A0A250X3X6"/>
<dbReference type="EMBL" id="BEGY01000027">
    <property type="protein sequence ID" value="GAX77775.1"/>
    <property type="molecule type" value="Genomic_DNA"/>
</dbReference>
<proteinExistence type="predicted"/>
<name>A0A250X3X6_9CHLO</name>
<keyword evidence="4" id="KW-1185">Reference proteome</keyword>
<keyword evidence="1" id="KW-0472">Membrane</keyword>
<evidence type="ECO:0000259" key="2">
    <source>
        <dbReference type="Pfam" id="PF00487"/>
    </source>
</evidence>
<feature type="transmembrane region" description="Helical" evidence="1">
    <location>
        <begin position="163"/>
        <end position="182"/>
    </location>
</feature>
<comment type="caution">
    <text evidence="3">The sequence shown here is derived from an EMBL/GenBank/DDBJ whole genome shotgun (WGS) entry which is preliminary data.</text>
</comment>
<dbReference type="InterPro" id="IPR005804">
    <property type="entry name" value="FA_desaturase_dom"/>
</dbReference>
<gene>
    <name evidence="3" type="ORF">CEUSTIGMA_g5218.t1</name>
</gene>
<sequence length="461" mass="52709">MLRSLCAERLFSWIAIIILERVSIGFKIPSYYLLTTEHLHLDMAMAIPSKIGSLWVQKLQQRRVPAGVLAVQRPNQVCGAAAVMSIPTSINELSDEERCKLAQDLGYLKIGKELPNDVSLNDIVRTLPKEVFELDHGRAWRAVLTSLAAMSASLYLISISPWYLLPFAWAVAGTAFTGFFVIGHDAGHRSFHANNLVEDIVGTLMFAPLIYPFEPWRIKHNHHHAHTNKLEEDTAWVPIKEEAMAGWSPAAAAAFKFFLGTPLKLWASVGHWAIWHFDLKKYTEKQKPRVLISLAAVASFTLIVLPVLTYFTGFWGLVKYWLMPWLGYHFWMSTFTVIHHTAPHIPFKPASEWNAAKAQLSGTVHCDFPAWVEFLTHDISVHVPHHVSSKIPWYNLRKAHASLKENWGEYMCECTFNLRMLRNIFTELHVYEPKTALYKPFDWKEEEPLFAVQRAVIPNMM</sequence>